<dbReference type="EMBL" id="JBHUOR010000029">
    <property type="protein sequence ID" value="MFD2867973.1"/>
    <property type="molecule type" value="Genomic_DNA"/>
</dbReference>
<feature type="transmembrane region" description="Helical" evidence="1">
    <location>
        <begin position="7"/>
        <end position="26"/>
    </location>
</feature>
<keyword evidence="1" id="KW-0812">Transmembrane</keyword>
<dbReference type="RefSeq" id="WP_380147159.1">
    <property type="nucleotide sequence ID" value="NZ_JBHUOR010000029.1"/>
</dbReference>
<dbReference type="Proteomes" id="UP001597568">
    <property type="component" value="Unassembled WGS sequence"/>
</dbReference>
<reference evidence="3" key="1">
    <citation type="journal article" date="2019" name="Int. J. Syst. Evol. Microbiol.">
        <title>The Global Catalogue of Microorganisms (GCM) 10K type strain sequencing project: providing services to taxonomists for standard genome sequencing and annotation.</title>
        <authorList>
            <consortium name="The Broad Institute Genomics Platform"/>
            <consortium name="The Broad Institute Genome Sequencing Center for Infectious Disease"/>
            <person name="Wu L."/>
            <person name="Ma J."/>
        </authorList>
    </citation>
    <scope>NUCLEOTIDE SEQUENCE [LARGE SCALE GENOMIC DNA]</scope>
    <source>
        <strain evidence="3">KCTC 33522</strain>
    </source>
</reference>
<comment type="caution">
    <text evidence="2">The sequence shown here is derived from an EMBL/GenBank/DDBJ whole genome shotgun (WGS) entry which is preliminary data.</text>
</comment>
<gene>
    <name evidence="2" type="ORF">ACFSY7_05610</name>
</gene>
<organism evidence="2 3">
    <name type="scientific">Kurthia populi</name>
    <dbReference type="NCBI Taxonomy" id="1562132"/>
    <lineage>
        <taxon>Bacteria</taxon>
        <taxon>Bacillati</taxon>
        <taxon>Bacillota</taxon>
        <taxon>Bacilli</taxon>
        <taxon>Bacillales</taxon>
        <taxon>Caryophanaceae</taxon>
        <taxon>Kurthia</taxon>
    </lineage>
</organism>
<keyword evidence="1" id="KW-0472">Membrane</keyword>
<accession>A0ABW5XY59</accession>
<keyword evidence="1" id="KW-1133">Transmembrane helix</keyword>
<name>A0ABW5XY59_9BACL</name>
<keyword evidence="3" id="KW-1185">Reference proteome</keyword>
<feature type="transmembrane region" description="Helical" evidence="1">
    <location>
        <begin position="59"/>
        <end position="75"/>
    </location>
</feature>
<protein>
    <submittedName>
        <fullName evidence="2">Uncharacterized protein</fullName>
    </submittedName>
</protein>
<proteinExistence type="predicted"/>
<sequence>MKIEWDIFDTIIVLITLIGVVGDLLGVLHMKIGYLLFFVVAGILDFRSEKEKAGKVKTVVLYGINIVLLLSLFIIK</sequence>
<evidence type="ECO:0000313" key="3">
    <source>
        <dbReference type="Proteomes" id="UP001597568"/>
    </source>
</evidence>
<evidence type="ECO:0000313" key="2">
    <source>
        <dbReference type="EMBL" id="MFD2867973.1"/>
    </source>
</evidence>
<evidence type="ECO:0000256" key="1">
    <source>
        <dbReference type="SAM" id="Phobius"/>
    </source>
</evidence>